<dbReference type="GO" id="GO:0006351">
    <property type="term" value="P:DNA-templated transcription"/>
    <property type="evidence" value="ECO:0007669"/>
    <property type="project" value="InterPro"/>
</dbReference>
<evidence type="ECO:0000256" key="5">
    <source>
        <dbReference type="ARBA" id="ARBA00023242"/>
    </source>
</evidence>
<gene>
    <name evidence="9" type="ORF">BO80DRAFT_182229</name>
</gene>
<dbReference type="EMBL" id="KZ824459">
    <property type="protein sequence ID" value="RAK97833.1"/>
    <property type="molecule type" value="Genomic_DNA"/>
</dbReference>
<name>A0A395GUP6_9EURO</name>
<dbReference type="VEuPathDB" id="FungiDB:BO80DRAFT_182229"/>
<feature type="region of interest" description="Disordered" evidence="6">
    <location>
        <begin position="717"/>
        <end position="842"/>
    </location>
</feature>
<evidence type="ECO:0000256" key="1">
    <source>
        <dbReference type="ARBA" id="ARBA00022723"/>
    </source>
</evidence>
<dbReference type="GO" id="GO:0009893">
    <property type="term" value="P:positive regulation of metabolic process"/>
    <property type="evidence" value="ECO:0007669"/>
    <property type="project" value="UniProtKB-ARBA"/>
</dbReference>
<evidence type="ECO:0000256" key="6">
    <source>
        <dbReference type="SAM" id="MobiDB-lite"/>
    </source>
</evidence>
<evidence type="ECO:0000259" key="8">
    <source>
        <dbReference type="PROSITE" id="PS50048"/>
    </source>
</evidence>
<dbReference type="PROSITE" id="PS50048">
    <property type="entry name" value="ZN2_CY6_FUNGAL_2"/>
    <property type="match status" value="1"/>
</dbReference>
<keyword evidence="3" id="KW-0238">DNA-binding</keyword>
<dbReference type="OrthoDB" id="2123952at2759"/>
<dbReference type="Gene3D" id="4.10.240.10">
    <property type="entry name" value="Zn(2)-C6 fungal-type DNA-binding domain"/>
    <property type="match status" value="1"/>
</dbReference>
<protein>
    <recommendedName>
        <fullName evidence="8">Zn(2)-C6 fungal-type domain-containing protein</fullName>
    </recommendedName>
</protein>
<dbReference type="InterPro" id="IPR007219">
    <property type="entry name" value="XnlR_reg_dom"/>
</dbReference>
<dbReference type="SMART" id="SM00066">
    <property type="entry name" value="GAL4"/>
    <property type="match status" value="1"/>
</dbReference>
<dbReference type="SMART" id="SM00906">
    <property type="entry name" value="Fungal_trans"/>
    <property type="match status" value="1"/>
</dbReference>
<feature type="compositionally biased region" description="Polar residues" evidence="6">
    <location>
        <begin position="829"/>
        <end position="842"/>
    </location>
</feature>
<keyword evidence="7" id="KW-0472">Membrane</keyword>
<dbReference type="PANTHER" id="PTHR46910">
    <property type="entry name" value="TRANSCRIPTION FACTOR PDR1"/>
    <property type="match status" value="1"/>
</dbReference>
<dbReference type="Pfam" id="PF00172">
    <property type="entry name" value="Zn_clus"/>
    <property type="match status" value="1"/>
</dbReference>
<keyword evidence="2" id="KW-0805">Transcription regulation</keyword>
<dbReference type="CDD" id="cd00067">
    <property type="entry name" value="GAL4"/>
    <property type="match status" value="1"/>
</dbReference>
<dbReference type="Pfam" id="PF04082">
    <property type="entry name" value="Fungal_trans"/>
    <property type="match status" value="1"/>
</dbReference>
<dbReference type="InterPro" id="IPR036864">
    <property type="entry name" value="Zn2-C6_fun-type_DNA-bd_sf"/>
</dbReference>
<keyword evidence="10" id="KW-1185">Reference proteome</keyword>
<evidence type="ECO:0000256" key="3">
    <source>
        <dbReference type="ARBA" id="ARBA00023125"/>
    </source>
</evidence>
<evidence type="ECO:0000313" key="10">
    <source>
        <dbReference type="Proteomes" id="UP000249402"/>
    </source>
</evidence>
<feature type="compositionally biased region" description="Acidic residues" evidence="6">
    <location>
        <begin position="116"/>
        <end position="128"/>
    </location>
</feature>
<dbReference type="GO" id="GO:0000981">
    <property type="term" value="F:DNA-binding transcription factor activity, RNA polymerase II-specific"/>
    <property type="evidence" value="ECO:0007669"/>
    <property type="project" value="InterPro"/>
</dbReference>
<keyword evidence="4" id="KW-0804">Transcription</keyword>
<keyword evidence="1" id="KW-0479">Metal-binding</keyword>
<dbReference type="SUPFAM" id="SSF57701">
    <property type="entry name" value="Zn2/Cys6 DNA-binding domain"/>
    <property type="match status" value="1"/>
</dbReference>
<dbReference type="GO" id="GO:0008270">
    <property type="term" value="F:zinc ion binding"/>
    <property type="evidence" value="ECO:0007669"/>
    <property type="project" value="InterPro"/>
</dbReference>
<keyword evidence="5" id="KW-0539">Nucleus</keyword>
<dbReference type="Proteomes" id="UP000249402">
    <property type="component" value="Unassembled WGS sequence"/>
</dbReference>
<dbReference type="PANTHER" id="PTHR46910:SF2">
    <property type="entry name" value="ZN(II)2CYS6 TRANSCRIPTION FACTOR (EUROFUNG)"/>
    <property type="match status" value="1"/>
</dbReference>
<dbReference type="STRING" id="1448316.A0A395GUP6"/>
<feature type="region of interest" description="Disordered" evidence="6">
    <location>
        <begin position="929"/>
        <end position="963"/>
    </location>
</feature>
<reference evidence="9 10" key="1">
    <citation type="submission" date="2018-02" db="EMBL/GenBank/DDBJ databases">
        <title>The genomes of Aspergillus section Nigri reveals drivers in fungal speciation.</title>
        <authorList>
            <consortium name="DOE Joint Genome Institute"/>
            <person name="Vesth T.C."/>
            <person name="Nybo J."/>
            <person name="Theobald S."/>
            <person name="Brandl J."/>
            <person name="Frisvad J.C."/>
            <person name="Nielsen K.F."/>
            <person name="Lyhne E.K."/>
            <person name="Kogle M.E."/>
            <person name="Kuo A."/>
            <person name="Riley R."/>
            <person name="Clum A."/>
            <person name="Nolan M."/>
            <person name="Lipzen A."/>
            <person name="Salamov A."/>
            <person name="Henrissat B."/>
            <person name="Wiebenga A."/>
            <person name="De vries R.P."/>
            <person name="Grigoriev I.V."/>
            <person name="Mortensen U.H."/>
            <person name="Andersen M.R."/>
            <person name="Baker S.E."/>
        </authorList>
    </citation>
    <scope>NUCLEOTIDE SEQUENCE [LARGE SCALE GENOMIC DNA]</scope>
    <source>
        <strain evidence="9 10">CBS 121593</strain>
    </source>
</reference>
<feature type="transmembrane region" description="Helical" evidence="7">
    <location>
        <begin position="638"/>
        <end position="659"/>
    </location>
</feature>
<feature type="domain" description="Zn(2)-C6 fungal-type" evidence="8">
    <location>
        <begin position="43"/>
        <end position="75"/>
    </location>
</feature>
<accession>A0A395GUP6</accession>
<proteinExistence type="predicted"/>
<sequence length="985" mass="109909">MQNSKLAAGFIPSWSVQDNPSIPQKSAASNGHDLGIRRRNPLACEACYKKKIRCEVEGSNTTCIQCLRRNTTCKFTTRKEKREDLKRTHYVRTLENRIRRTESILKAAGLLSDDLMSLDDEPSDEDEDRGVGDGSDSEDESISPYYSPREVSSRRSSAVLASDGSKDSDHLQYRASTGRDAGSRSDAANARQSVGPSNSSSVPQGGCSTSQVCSHTHAPVFKLDSREDSRYYGRSSFLSILSREALEWIQTKSGEAKPLSIVFSDSSRDNAWDAWRPEVFHDLFASQVFKPLPPRAEVFTLLRDYFRTVNRLFPLYHEPTFMQLVEWQYTQQTCDDAARWASINIILSLAYEYRFSNCQKSEKDRERAWLYYKNAMSVFAELSLRRTDLLSVQALLGMAFFLRGNSGTQSALPIITAAMRICQRMGLHRDIPRPYLTPVEQEQRRRVFWIAYILDQSSCVRSGSAPAQHYEDFDVDFPAENDGDAFVKARDGSFFRQLCQLTVIKSRVFSKLYSAKALENKSPEEIYDNIRELHAELEEWKHANALEFQIKQRGNGQDFLIGFASAGLQFVYYNTMIMIHRLPLMLQFASAHYVARGDAPPMDHDLILREASASSAVCVQAARDTVRLVNNLPWGDIAWIWSLLYYIFLAVMNIFVSILREPHNEKAKDDLQSLNMAATFFATLIPGDGPCHYARFMTKMCANFERVARAVLERTQRAVKPEAKHHSASRTNSTSTADGKPPRSTSPDPSHATTPPKSHSNPPPSSSVHSMNIDIPNLEGLPPVNSSGYVVPDNLSPSPTPEPTLPIPTTTTTTIPTQPLSQPTPAAPGTSQPYNPTITSTTPYNPQGTFFPITVNSDGFNFSQPELWQIPLTADWEITPQALGSLFGPDLSYIFPEQLGGATGTEFPPQPHFPPPTQPAPMASAPMEFTYGGPMPQTQTQNPNPNPNQPRSRITQAPGAGQTMQGNHGMWMNGGAYSNPYNFAP</sequence>
<feature type="compositionally biased region" description="Polar residues" evidence="6">
    <location>
        <begin position="729"/>
        <end position="753"/>
    </location>
</feature>
<feature type="compositionally biased region" description="Polar residues" evidence="6">
    <location>
        <begin position="190"/>
        <end position="212"/>
    </location>
</feature>
<feature type="compositionally biased region" description="Low complexity" evidence="6">
    <location>
        <begin position="143"/>
        <end position="162"/>
    </location>
</feature>
<feature type="region of interest" description="Disordered" evidence="6">
    <location>
        <begin position="115"/>
        <end position="212"/>
    </location>
</feature>
<organism evidence="9 10">
    <name type="scientific">Aspergillus ibericus CBS 121593</name>
    <dbReference type="NCBI Taxonomy" id="1448316"/>
    <lineage>
        <taxon>Eukaryota</taxon>
        <taxon>Fungi</taxon>
        <taxon>Dikarya</taxon>
        <taxon>Ascomycota</taxon>
        <taxon>Pezizomycotina</taxon>
        <taxon>Eurotiomycetes</taxon>
        <taxon>Eurotiomycetidae</taxon>
        <taxon>Eurotiales</taxon>
        <taxon>Aspergillaceae</taxon>
        <taxon>Aspergillus</taxon>
        <taxon>Aspergillus subgen. Circumdati</taxon>
    </lineage>
</organism>
<dbReference type="GO" id="GO:0003677">
    <property type="term" value="F:DNA binding"/>
    <property type="evidence" value="ECO:0007669"/>
    <property type="project" value="UniProtKB-KW"/>
</dbReference>
<evidence type="ECO:0000256" key="7">
    <source>
        <dbReference type="SAM" id="Phobius"/>
    </source>
</evidence>
<keyword evidence="7" id="KW-0812">Transmembrane</keyword>
<evidence type="ECO:0000256" key="2">
    <source>
        <dbReference type="ARBA" id="ARBA00023015"/>
    </source>
</evidence>
<dbReference type="GeneID" id="37218895"/>
<feature type="compositionally biased region" description="Low complexity" evidence="6">
    <location>
        <begin position="807"/>
        <end position="824"/>
    </location>
</feature>
<dbReference type="InterPro" id="IPR050987">
    <property type="entry name" value="AtrR-like"/>
</dbReference>
<evidence type="ECO:0000256" key="4">
    <source>
        <dbReference type="ARBA" id="ARBA00023163"/>
    </source>
</evidence>
<evidence type="ECO:0000313" key="9">
    <source>
        <dbReference type="EMBL" id="RAK97833.1"/>
    </source>
</evidence>
<keyword evidence="7" id="KW-1133">Transmembrane helix</keyword>
<dbReference type="AlphaFoldDB" id="A0A395GUP6"/>
<dbReference type="RefSeq" id="XP_025572161.1">
    <property type="nucleotide sequence ID" value="XM_025714030.1"/>
</dbReference>
<dbReference type="CDD" id="cd12148">
    <property type="entry name" value="fungal_TF_MHR"/>
    <property type="match status" value="1"/>
</dbReference>
<dbReference type="InterPro" id="IPR001138">
    <property type="entry name" value="Zn2Cys6_DnaBD"/>
</dbReference>